<name>A0A439CZG1_9PEZI</name>
<sequence>MFNGFKAKLRYLVPESGMKYQSSGRVMHHIRRDKRVVDALRAAGYQLTRPVITRVLVNMFQIAAPIVAAGRAEGEDLWDILPRAQREIDWAQNLPEPIVFELFVSLIEARCEWEKNPEYPYYKFELYNPAIRELVAFRTTIGDYGTNNVSWVLTDAVFFDELARGLDIDDDEDEDVVMNDGNLGSDNYEGEVEDPMVADIVPPLAQMNIEQGEVEL</sequence>
<keyword evidence="2" id="KW-1185">Reference proteome</keyword>
<dbReference type="EMBL" id="RYZI01000249">
    <property type="protein sequence ID" value="RWA07592.1"/>
    <property type="molecule type" value="Genomic_DNA"/>
</dbReference>
<reference evidence="1 2" key="1">
    <citation type="submission" date="2018-12" db="EMBL/GenBank/DDBJ databases">
        <title>Draft genome sequence of Xylaria grammica IHI A82.</title>
        <authorList>
            <person name="Buettner E."/>
            <person name="Kellner H."/>
        </authorList>
    </citation>
    <scope>NUCLEOTIDE SEQUENCE [LARGE SCALE GENOMIC DNA]</scope>
    <source>
        <strain evidence="1 2">IHI A82</strain>
    </source>
</reference>
<evidence type="ECO:0000313" key="2">
    <source>
        <dbReference type="Proteomes" id="UP000286045"/>
    </source>
</evidence>
<dbReference type="AlphaFoldDB" id="A0A439CZG1"/>
<comment type="caution">
    <text evidence="1">The sequence shown here is derived from an EMBL/GenBank/DDBJ whole genome shotgun (WGS) entry which is preliminary data.</text>
</comment>
<evidence type="ECO:0000313" key="1">
    <source>
        <dbReference type="EMBL" id="RWA07592.1"/>
    </source>
</evidence>
<protein>
    <submittedName>
        <fullName evidence="1">Uncharacterized protein</fullName>
    </submittedName>
</protein>
<gene>
    <name evidence="1" type="ORF">EKO27_g7514</name>
</gene>
<organism evidence="1 2">
    <name type="scientific">Xylaria grammica</name>
    <dbReference type="NCBI Taxonomy" id="363999"/>
    <lineage>
        <taxon>Eukaryota</taxon>
        <taxon>Fungi</taxon>
        <taxon>Dikarya</taxon>
        <taxon>Ascomycota</taxon>
        <taxon>Pezizomycotina</taxon>
        <taxon>Sordariomycetes</taxon>
        <taxon>Xylariomycetidae</taxon>
        <taxon>Xylariales</taxon>
        <taxon>Xylariaceae</taxon>
        <taxon>Xylaria</taxon>
    </lineage>
</organism>
<accession>A0A439CZG1</accession>
<dbReference type="Proteomes" id="UP000286045">
    <property type="component" value="Unassembled WGS sequence"/>
</dbReference>
<proteinExistence type="predicted"/>